<gene>
    <name evidence="1" type="ORF">SAMN02746098_00398</name>
</gene>
<protein>
    <submittedName>
        <fullName evidence="1">Uncharacterized protein</fullName>
    </submittedName>
</protein>
<accession>A0A1M5QXI0</accession>
<name>A0A1M5QXI0_9FIRM</name>
<evidence type="ECO:0000313" key="2">
    <source>
        <dbReference type="Proteomes" id="UP000183954"/>
    </source>
</evidence>
<evidence type="ECO:0000313" key="1">
    <source>
        <dbReference type="EMBL" id="SHH18844.1"/>
    </source>
</evidence>
<organism evidence="1 2">
    <name type="scientific">Desulfosporosinus lacus DSM 15449</name>
    <dbReference type="NCBI Taxonomy" id="1121420"/>
    <lineage>
        <taxon>Bacteria</taxon>
        <taxon>Bacillati</taxon>
        <taxon>Bacillota</taxon>
        <taxon>Clostridia</taxon>
        <taxon>Eubacteriales</taxon>
        <taxon>Desulfitobacteriaceae</taxon>
        <taxon>Desulfosporosinus</taxon>
    </lineage>
</organism>
<proteinExistence type="predicted"/>
<keyword evidence="2" id="KW-1185">Reference proteome</keyword>
<dbReference type="RefSeq" id="WP_073027443.1">
    <property type="nucleotide sequence ID" value="NZ_FQXJ01000003.1"/>
</dbReference>
<reference evidence="2" key="1">
    <citation type="submission" date="2016-11" db="EMBL/GenBank/DDBJ databases">
        <authorList>
            <person name="Varghese N."/>
            <person name="Submissions S."/>
        </authorList>
    </citation>
    <scope>NUCLEOTIDE SEQUENCE [LARGE SCALE GENOMIC DNA]</scope>
    <source>
        <strain evidence="2">DSM 15449</strain>
    </source>
</reference>
<dbReference type="Proteomes" id="UP000183954">
    <property type="component" value="Unassembled WGS sequence"/>
</dbReference>
<sequence length="253" mass="29047">MKNFLTQKLFSPLAAILLVVISIGGTICVSTFSNSQAAIQNSSSAIQKSSEYLYTQAVKDAMTIEPEEILPVLKLTKDNDLVTLNDKNEVLLVTWHKYPDSYLAGQQVTLKYGAVWTFTDKEMVRWYKSNENGVSDWNLRFKELIGLPPDSKYTHFTAMWVPIDKIKRPAYSCEVRNDVTNVKFAENVDKNFMQWFDSNIVTSYFEDAYPWTRLGYTYDWADNGTEYGLSEFLVEKGATARVEFTYSTQDFIK</sequence>
<dbReference type="AlphaFoldDB" id="A0A1M5QXI0"/>
<dbReference type="STRING" id="1121420.SAMN02746098_00398"/>
<dbReference type="EMBL" id="FQXJ01000003">
    <property type="protein sequence ID" value="SHH18844.1"/>
    <property type="molecule type" value="Genomic_DNA"/>
</dbReference>